<organism evidence="2 3">
    <name type="scientific">Croceitalea vernalis</name>
    <dbReference type="NCBI Taxonomy" id="3075599"/>
    <lineage>
        <taxon>Bacteria</taxon>
        <taxon>Pseudomonadati</taxon>
        <taxon>Bacteroidota</taxon>
        <taxon>Flavobacteriia</taxon>
        <taxon>Flavobacteriales</taxon>
        <taxon>Flavobacteriaceae</taxon>
        <taxon>Croceitalea</taxon>
    </lineage>
</organism>
<dbReference type="EMBL" id="JAVRHU010000001">
    <property type="protein sequence ID" value="MDT0620482.1"/>
    <property type="molecule type" value="Genomic_DNA"/>
</dbReference>
<keyword evidence="3" id="KW-1185">Reference proteome</keyword>
<proteinExistence type="predicted"/>
<gene>
    <name evidence="2" type="ORF">RM520_02535</name>
</gene>
<feature type="transmembrane region" description="Helical" evidence="1">
    <location>
        <begin position="55"/>
        <end position="80"/>
    </location>
</feature>
<keyword evidence="1" id="KW-0812">Transmembrane</keyword>
<keyword evidence="1" id="KW-1133">Transmembrane helix</keyword>
<evidence type="ECO:0000313" key="2">
    <source>
        <dbReference type="EMBL" id="MDT0620482.1"/>
    </source>
</evidence>
<reference evidence="2 3" key="1">
    <citation type="submission" date="2023-09" db="EMBL/GenBank/DDBJ databases">
        <authorList>
            <person name="Rey-Velasco X."/>
        </authorList>
    </citation>
    <scope>NUCLEOTIDE SEQUENCE [LARGE SCALE GENOMIC DNA]</scope>
    <source>
        <strain evidence="2 3">P007</strain>
    </source>
</reference>
<feature type="transmembrane region" description="Helical" evidence="1">
    <location>
        <begin position="86"/>
        <end position="104"/>
    </location>
</feature>
<dbReference type="Proteomes" id="UP001250662">
    <property type="component" value="Unassembled WGS sequence"/>
</dbReference>
<feature type="transmembrane region" description="Helical" evidence="1">
    <location>
        <begin position="116"/>
        <end position="131"/>
    </location>
</feature>
<feature type="transmembrane region" description="Helical" evidence="1">
    <location>
        <begin position="12"/>
        <end position="30"/>
    </location>
</feature>
<name>A0ABU3BE87_9FLAO</name>
<sequence>MHLHFYENATETVLLIFLIITFLQSGIDKIKDWKGNLSWLIGHFSKSPFKNSVPLLLGIITVVEMAAGILALIGLVHLLLFDHKDFALYAALVSCLALLMLFIGQRINKDYEGAKTIVIYLIPSVFLLFLLQ</sequence>
<protein>
    <submittedName>
        <fullName evidence="2">DoxX family protein</fullName>
    </submittedName>
</protein>
<comment type="caution">
    <text evidence="2">The sequence shown here is derived from an EMBL/GenBank/DDBJ whole genome shotgun (WGS) entry which is preliminary data.</text>
</comment>
<evidence type="ECO:0000313" key="3">
    <source>
        <dbReference type="Proteomes" id="UP001250662"/>
    </source>
</evidence>
<keyword evidence="1" id="KW-0472">Membrane</keyword>
<accession>A0ABU3BE87</accession>
<evidence type="ECO:0000256" key="1">
    <source>
        <dbReference type="SAM" id="Phobius"/>
    </source>
</evidence>
<dbReference type="RefSeq" id="WP_311384136.1">
    <property type="nucleotide sequence ID" value="NZ_JAVRHU010000001.1"/>
</dbReference>